<feature type="region of interest" description="Disordered" evidence="2">
    <location>
        <begin position="354"/>
        <end position="382"/>
    </location>
</feature>
<feature type="compositionally biased region" description="Low complexity" evidence="2">
    <location>
        <begin position="640"/>
        <end position="650"/>
    </location>
</feature>
<dbReference type="PROSITE" id="PS50125">
    <property type="entry name" value="GUANYLATE_CYCLASE_2"/>
    <property type="match status" value="1"/>
</dbReference>
<dbReference type="OrthoDB" id="2021138at2759"/>
<feature type="region of interest" description="Disordered" evidence="2">
    <location>
        <begin position="705"/>
        <end position="731"/>
    </location>
</feature>
<dbReference type="InterPro" id="IPR029787">
    <property type="entry name" value="Nucleotide_cyclase"/>
</dbReference>
<feature type="compositionally biased region" description="Low complexity" evidence="2">
    <location>
        <begin position="285"/>
        <end position="306"/>
    </location>
</feature>
<dbReference type="PANTHER" id="PTHR43081">
    <property type="entry name" value="ADENYLATE CYCLASE, TERMINAL-DIFFERENTIATION SPECIFIC-RELATED"/>
    <property type="match status" value="1"/>
</dbReference>
<comment type="caution">
    <text evidence="4">The sequence shown here is derived from an EMBL/GenBank/DDBJ whole genome shotgun (WGS) entry which is preliminary data.</text>
</comment>
<dbReference type="Pfam" id="PF00211">
    <property type="entry name" value="Guanylate_cyc"/>
    <property type="match status" value="1"/>
</dbReference>
<organism evidence="4 5">
    <name type="scientific">Gonium pectorale</name>
    <name type="common">Green alga</name>
    <dbReference type="NCBI Taxonomy" id="33097"/>
    <lineage>
        <taxon>Eukaryota</taxon>
        <taxon>Viridiplantae</taxon>
        <taxon>Chlorophyta</taxon>
        <taxon>core chlorophytes</taxon>
        <taxon>Chlorophyceae</taxon>
        <taxon>CS clade</taxon>
        <taxon>Chlamydomonadales</taxon>
        <taxon>Volvocaceae</taxon>
        <taxon>Gonium</taxon>
    </lineage>
</organism>
<feature type="region of interest" description="Disordered" evidence="2">
    <location>
        <begin position="908"/>
        <end position="941"/>
    </location>
</feature>
<proteinExistence type="predicted"/>
<feature type="region of interest" description="Disordered" evidence="2">
    <location>
        <begin position="971"/>
        <end position="1042"/>
    </location>
</feature>
<feature type="compositionally biased region" description="Basic and acidic residues" evidence="2">
    <location>
        <begin position="1215"/>
        <end position="1227"/>
    </location>
</feature>
<feature type="region of interest" description="Disordered" evidence="2">
    <location>
        <begin position="616"/>
        <end position="650"/>
    </location>
</feature>
<evidence type="ECO:0000256" key="2">
    <source>
        <dbReference type="SAM" id="MobiDB-lite"/>
    </source>
</evidence>
<dbReference type="Pfam" id="PF13416">
    <property type="entry name" value="SBP_bac_8"/>
    <property type="match status" value="1"/>
</dbReference>
<feature type="region of interest" description="Disordered" evidence="2">
    <location>
        <begin position="1728"/>
        <end position="1757"/>
    </location>
</feature>
<dbReference type="Proteomes" id="UP000075714">
    <property type="component" value="Unassembled WGS sequence"/>
</dbReference>
<feature type="compositionally biased region" description="Polar residues" evidence="2">
    <location>
        <begin position="920"/>
        <end position="934"/>
    </location>
</feature>
<dbReference type="SUPFAM" id="SSF55073">
    <property type="entry name" value="Nucleotide cyclase"/>
    <property type="match status" value="1"/>
</dbReference>
<feature type="compositionally biased region" description="Low complexity" evidence="2">
    <location>
        <begin position="490"/>
        <end position="504"/>
    </location>
</feature>
<keyword evidence="5" id="KW-1185">Reference proteome</keyword>
<evidence type="ECO:0000259" key="3">
    <source>
        <dbReference type="PROSITE" id="PS50125"/>
    </source>
</evidence>
<dbReference type="InterPro" id="IPR050697">
    <property type="entry name" value="Adenylyl/Guanylyl_Cyclase_3/4"/>
</dbReference>
<dbReference type="InterPro" id="IPR001054">
    <property type="entry name" value="A/G_cyclase"/>
</dbReference>
<evidence type="ECO:0000256" key="1">
    <source>
        <dbReference type="SAM" id="Coils"/>
    </source>
</evidence>
<feature type="compositionally biased region" description="Basic and acidic residues" evidence="2">
    <location>
        <begin position="1092"/>
        <end position="1103"/>
    </location>
</feature>
<feature type="compositionally biased region" description="Pro residues" evidence="2">
    <location>
        <begin position="467"/>
        <end position="478"/>
    </location>
</feature>
<feature type="coiled-coil region" evidence="1">
    <location>
        <begin position="561"/>
        <end position="588"/>
    </location>
</feature>
<feature type="compositionally biased region" description="Pro residues" evidence="2">
    <location>
        <begin position="617"/>
        <end position="639"/>
    </location>
</feature>
<keyword evidence="1" id="KW-0175">Coiled coil</keyword>
<dbReference type="GO" id="GO:0009190">
    <property type="term" value="P:cyclic nucleotide biosynthetic process"/>
    <property type="evidence" value="ECO:0007669"/>
    <property type="project" value="InterPro"/>
</dbReference>
<feature type="compositionally biased region" description="Low complexity" evidence="2">
    <location>
        <begin position="112"/>
        <end position="127"/>
    </location>
</feature>
<sequence>MTTSYDLWLHPVSHTLQLVDAGLLTDLSHSIEMGDHDLHGKDFSQQLRMQLATYQGATVAVPLDGSGLLTLYRQDVLPALGLQVPTTWRELLKFAGEYVLAREQRLQRRLEQQQPSAQQQGQQQEQGLIGGSDVDPPYPLCLPLLGPGCSQQPLLTAVWSSIAQLRGWQQGLHFDAASMRPLLDTPAVREALRVLARLMAASAPPEAGDGCGMASMAFARGHCALTLASFVPQMRVFVELGTNATVPQESVRAAPLPGSDVVWPGDGGAGLVSCNPTLCPHGNSAAGAAAAPAPGEAGPDAAEQQQQQGAAFVNFAPLLPPSLLAAGVDSRSSAVVQMLSFSILAFLASPNRYDEAAGESPATPSGPAFAQQTNATELPGPTSPLVSLAPVRMSYLSNSRLDLWVQAGYDAGLVRTALPIMAAGSQHPNQATGLRMPGAEYYNQLLDGLLEPLRASLVADAGTAPQPVQPPPAPPPSHQQPAQRRLTEEAAAAAPASGDSGVVVDDGDGGAPTATGHISNCGLPTGISSVADGTGSGSSSGVGARHGLGAVHDPGAAGAHVERLRWALERRRRRLRAVEEALEAVLAQLPERQALLASHYGAQAYRDLYQASLSIAPPAPAAPPPTPSPYQPGFPPAPPAATSGGAGSTPQPSHELVKVVVVAVVVSVVGGALLVAAGAAAVLWLPEGYLKKLCRRVSRRLSRQLAPQAQYRRKPSDISVSQHPQVKAPEASSGTAILVTDIQSSTNLWEALPTEEMNAAVQLHHVCVRRLIVEHDGYESATEGDSFILAFKSVKQAVAFALELQALLLVQPWPESLLQEEVCMPLYTDLPEGFPFTHHSGEELGTAAAAIHASGAAVSPVPATTATAQSALGTSPRAATAAAGLVGALARSSAGGAQPSFMGHHLFHRGDSHGADSRPSLLTNTQPPTPSAFSGTGGHHALSSGIYRDRWPDPRVEAQLQLQREVSLFSGFSPLPSRTRAGGRHSEPLASYGQLSGVDTGEGEAARTSYSGGSGVGRRLSRAERGDPGHASAGGANGSGVGGRSRRYLLHALAAARLASKAGRVLAAAAAAIVPRRPRAVADSRSLSPGRWQEERERGRERYTGGGQPHSARSRSHSQSQSQSRSPSTSRQRLPPPQHPPPPQLPAAASTDPSGASGREYYARPSATLHPALPLRPPPLLLPPSALECEAGGGGGDGARTSTDPSDAHAISSDNGRRDGDDGRGDGDYGADGDGDGGISSVLGRPRRPAGAPLPSEPLPSICASGLAEVVGGAEAVLHRRSLSSNAVAAAAAEGSGEWRRRHSGPLPKQTTLSVELLSMATASVLEGGTGTGTEGDADAEAVAEAEAGERSVLLSARLAPPPLAQAPPLGKTLRQLLSGLRKPGFPLHEAQGRARRLLMFRGLRVRVGIHTGVSSEAEVVYNAASARVVFSGPCVATCKAVADLAHGGQIFLSDAARAALEAATHHHNGGRPAGTLMLRMATYALSQEPSPPSATPVGSALAGARLGSVWPGSGAILAPRRALSRAISSPTAGMQASASTCPLASPFATVDSPGGSGRRSLDLVAFRSVRARNSADMPTPLPPLQAAVQLHQQQQAQAAISSAYWLTCPSLSQRLALVPPPRGPPKGHRTVNDVYDMPVGRVSYAVVQVPAAAALLAWDDRVAREALALLAAEAAEQLREVDGGYLTSPQPGHLTAAFTSATAAVRWAEGLRQRLLDAPWSQGIEPELGPGAAVKQPDALTRKGTASAAHSALGAS</sequence>
<dbReference type="EMBL" id="LSYV01000041">
    <property type="protein sequence ID" value="KXZ46830.1"/>
    <property type="molecule type" value="Genomic_DNA"/>
</dbReference>
<gene>
    <name evidence="4" type="ORF">GPECTOR_40g564</name>
</gene>
<feature type="region of interest" description="Disordered" evidence="2">
    <location>
        <begin position="284"/>
        <end position="306"/>
    </location>
</feature>
<dbReference type="Gene3D" id="3.30.70.1230">
    <property type="entry name" value="Nucleotide cyclase"/>
    <property type="match status" value="3"/>
</dbReference>
<feature type="compositionally biased region" description="Low complexity" evidence="2">
    <location>
        <begin position="1117"/>
        <end position="1133"/>
    </location>
</feature>
<evidence type="ECO:0000313" key="4">
    <source>
        <dbReference type="EMBL" id="KXZ46830.1"/>
    </source>
</evidence>
<protein>
    <recommendedName>
        <fullName evidence="3">Guanylate cyclase domain-containing protein</fullName>
    </recommendedName>
</protein>
<dbReference type="GO" id="GO:0035556">
    <property type="term" value="P:intracellular signal transduction"/>
    <property type="evidence" value="ECO:0007669"/>
    <property type="project" value="InterPro"/>
</dbReference>
<name>A0A150GBT8_GONPE</name>
<accession>A0A150GBT8</accession>
<dbReference type="InterPro" id="IPR006059">
    <property type="entry name" value="SBP"/>
</dbReference>
<evidence type="ECO:0000313" key="5">
    <source>
        <dbReference type="Proteomes" id="UP000075714"/>
    </source>
</evidence>
<dbReference type="Gene3D" id="3.40.190.10">
    <property type="entry name" value="Periplasmic binding protein-like II"/>
    <property type="match status" value="1"/>
</dbReference>
<feature type="region of interest" description="Disordered" evidence="2">
    <location>
        <begin position="1076"/>
        <end position="1257"/>
    </location>
</feature>
<feature type="domain" description="Guanylate cyclase" evidence="3">
    <location>
        <begin position="736"/>
        <end position="790"/>
    </location>
</feature>
<reference evidence="5" key="1">
    <citation type="journal article" date="2016" name="Nat. Commun.">
        <title>The Gonium pectorale genome demonstrates co-option of cell cycle regulation during the evolution of multicellularity.</title>
        <authorList>
            <person name="Hanschen E.R."/>
            <person name="Marriage T.N."/>
            <person name="Ferris P.J."/>
            <person name="Hamaji T."/>
            <person name="Toyoda A."/>
            <person name="Fujiyama A."/>
            <person name="Neme R."/>
            <person name="Noguchi H."/>
            <person name="Minakuchi Y."/>
            <person name="Suzuki M."/>
            <person name="Kawai-Toyooka H."/>
            <person name="Smith D.R."/>
            <person name="Sparks H."/>
            <person name="Anderson J."/>
            <person name="Bakaric R."/>
            <person name="Luria V."/>
            <person name="Karger A."/>
            <person name="Kirschner M.W."/>
            <person name="Durand P.M."/>
            <person name="Michod R.E."/>
            <person name="Nozaki H."/>
            <person name="Olson B.J."/>
        </authorList>
    </citation>
    <scope>NUCLEOTIDE SEQUENCE [LARGE SCALE GENOMIC DNA]</scope>
    <source>
        <strain evidence="5">NIES-2863</strain>
    </source>
</reference>
<feature type="compositionally biased region" description="Gly residues" evidence="2">
    <location>
        <begin position="534"/>
        <end position="546"/>
    </location>
</feature>
<feature type="region of interest" description="Disordered" evidence="2">
    <location>
        <begin position="110"/>
        <end position="130"/>
    </location>
</feature>
<dbReference type="PANTHER" id="PTHR43081:SF1">
    <property type="entry name" value="ADENYLATE CYCLASE, TERMINAL-DIFFERENTIATION SPECIFIC"/>
    <property type="match status" value="1"/>
</dbReference>
<feature type="region of interest" description="Disordered" evidence="2">
    <location>
        <begin position="462"/>
        <end position="554"/>
    </location>
</feature>
<dbReference type="SUPFAM" id="SSF53850">
    <property type="entry name" value="Periplasmic binding protein-like II"/>
    <property type="match status" value="1"/>
</dbReference>
<feature type="compositionally biased region" description="Pro residues" evidence="2">
    <location>
        <begin position="1134"/>
        <end position="1145"/>
    </location>
</feature>